<dbReference type="OrthoDB" id="434859at2759"/>
<protein>
    <submittedName>
        <fullName evidence="3">Uncharacterized protein</fullName>
    </submittedName>
</protein>
<name>A0A7J6PL94_PEROL</name>
<accession>A0A7J6PL94</accession>
<dbReference type="AlphaFoldDB" id="A0A7J6PL94"/>
<organism evidence="3 4">
    <name type="scientific">Perkinsus olseni</name>
    <name type="common">Perkinsus atlanticus</name>
    <dbReference type="NCBI Taxonomy" id="32597"/>
    <lineage>
        <taxon>Eukaryota</taxon>
        <taxon>Sar</taxon>
        <taxon>Alveolata</taxon>
        <taxon>Perkinsozoa</taxon>
        <taxon>Perkinsea</taxon>
        <taxon>Perkinsida</taxon>
        <taxon>Perkinsidae</taxon>
        <taxon>Perkinsus</taxon>
    </lineage>
</organism>
<dbReference type="Proteomes" id="UP000541610">
    <property type="component" value="Unassembled WGS sequence"/>
</dbReference>
<feature type="region of interest" description="Disordered" evidence="1">
    <location>
        <begin position="82"/>
        <end position="134"/>
    </location>
</feature>
<keyword evidence="2" id="KW-0812">Transmembrane</keyword>
<sequence>MAEETSTTVVFDYSFLSYLTGALIMLVFVVAPIAAMALKNKNTVLAEGIVDTVSRNVFFPSAPLAERVLLLPDGRKGLSAISSRQASCGGAERTHISQPSDGRSRNLGDEETSRPPTLHPTVVGDEPSWDGMTPHLELGGKKEADDVQLVTSTKTCPKSCPSQYTSAESLYVCCNRGRCSVTVIADGNSSAPIIPVPVTTDDCAMSSMGWIAGSSRIGNGMSTYWHALGVAAVTGQPFRGYATMGGSTFMGYLPTQWDPPDGWRGDAEKAKAACHCARPQFAHECVGAWTEARGLIRDFVNDTLYRAGLAQRALADTLPDEVFVHQRCAWETLLLHNMYGPMSFSVFRDAVKSTTTRVTFIEGKAGGSWLCDKIRHSVQGYIRKYHPDVSFRVLLGEDNPESISMDFARLVYAPILVRGPSSFNLWAALANQGQVYSPPNPHTWGWTTTDLGSDWHWVTEARVLTRAIARDELNFLRPKENEPPEVNGIPWTDVFIERAMPWLQEDPQWFKHIMSLS</sequence>
<dbReference type="EMBL" id="JABANP010000007">
    <property type="protein sequence ID" value="KAF4696908.1"/>
    <property type="molecule type" value="Genomic_DNA"/>
</dbReference>
<evidence type="ECO:0000256" key="1">
    <source>
        <dbReference type="SAM" id="MobiDB-lite"/>
    </source>
</evidence>
<gene>
    <name evidence="3" type="ORF">FOZ60_014685</name>
</gene>
<keyword evidence="2" id="KW-1133">Transmembrane helix</keyword>
<proteinExistence type="predicted"/>
<evidence type="ECO:0000313" key="3">
    <source>
        <dbReference type="EMBL" id="KAF4696908.1"/>
    </source>
</evidence>
<comment type="caution">
    <text evidence="3">The sequence shown here is derived from an EMBL/GenBank/DDBJ whole genome shotgun (WGS) entry which is preliminary data.</text>
</comment>
<evidence type="ECO:0000313" key="4">
    <source>
        <dbReference type="Proteomes" id="UP000541610"/>
    </source>
</evidence>
<evidence type="ECO:0000256" key="2">
    <source>
        <dbReference type="SAM" id="Phobius"/>
    </source>
</evidence>
<feature type="transmembrane region" description="Helical" evidence="2">
    <location>
        <begin position="15"/>
        <end position="38"/>
    </location>
</feature>
<reference evidence="3 4" key="1">
    <citation type="submission" date="2020-04" db="EMBL/GenBank/DDBJ databases">
        <title>Perkinsus olseni comparative genomics.</title>
        <authorList>
            <person name="Bogema D.R."/>
        </authorList>
    </citation>
    <scope>NUCLEOTIDE SEQUENCE [LARGE SCALE GENOMIC DNA]</scope>
    <source>
        <strain evidence="3">00978-12</strain>
    </source>
</reference>
<keyword evidence="2" id="KW-0472">Membrane</keyword>
<feature type="compositionally biased region" description="Basic and acidic residues" evidence="1">
    <location>
        <begin position="102"/>
        <end position="113"/>
    </location>
</feature>